<keyword evidence="2" id="KW-1185">Reference proteome</keyword>
<dbReference type="EMBL" id="JALGAR010000001">
    <property type="protein sequence ID" value="MCI4656474.1"/>
    <property type="molecule type" value="Genomic_DNA"/>
</dbReference>
<protein>
    <submittedName>
        <fullName evidence="1">Uncharacterized protein</fullName>
    </submittedName>
</protein>
<reference evidence="1" key="1">
    <citation type="submission" date="2022-03" db="EMBL/GenBank/DDBJ databases">
        <title>Cryobacterium sp. nov. strain ZS14-85, isolated from Antarctic soil.</title>
        <authorList>
            <person name="Li J."/>
            <person name="Niu G."/>
        </authorList>
    </citation>
    <scope>NUCLEOTIDE SEQUENCE</scope>
    <source>
        <strain evidence="1">ZS14-85</strain>
    </source>
</reference>
<comment type="caution">
    <text evidence="1">The sequence shown here is derived from an EMBL/GenBank/DDBJ whole genome shotgun (WGS) entry which is preliminary data.</text>
</comment>
<name>A0AA41QS59_9MICO</name>
<proteinExistence type="predicted"/>
<dbReference type="Proteomes" id="UP001165341">
    <property type="component" value="Unassembled WGS sequence"/>
</dbReference>
<evidence type="ECO:0000313" key="2">
    <source>
        <dbReference type="Proteomes" id="UP001165341"/>
    </source>
</evidence>
<accession>A0AA41QS59</accession>
<sequence>MPVVGFDSAAALWGYPRLSPWPGVVHIIVDPASTMRSKNRVFVHRDRLEAEDVVELDGVLVTSPARTLVDLARTASMRDSVAAIDRGLNRTRSAAAIRVSRDELFAVHDRVVTTRGHRKSFDAISFGNGLADNGGESESRVVIFQLGFPDPQLQVRHVNPRGGFYYTDTEWPEFQAIGEFDGLGKYLKQEYLGLMTPGEAVHEEKIREDHLRAEGNRFARWGSGDLDPPASLQRILLQVGLPIIR</sequence>
<organism evidence="1 2">
    <name type="scientific">Cryobacterium zhongshanensis</name>
    <dbReference type="NCBI Taxonomy" id="2928153"/>
    <lineage>
        <taxon>Bacteria</taxon>
        <taxon>Bacillati</taxon>
        <taxon>Actinomycetota</taxon>
        <taxon>Actinomycetes</taxon>
        <taxon>Micrococcales</taxon>
        <taxon>Microbacteriaceae</taxon>
        <taxon>Cryobacterium</taxon>
    </lineage>
</organism>
<gene>
    <name evidence="1" type="ORF">MQH31_01430</name>
</gene>
<evidence type="ECO:0000313" key="1">
    <source>
        <dbReference type="EMBL" id="MCI4656474.1"/>
    </source>
</evidence>
<dbReference type="AlphaFoldDB" id="A0AA41QS59"/>